<feature type="domain" description="ABC3 transporter permease C-terminal" evidence="7">
    <location>
        <begin position="274"/>
        <end position="384"/>
    </location>
</feature>
<evidence type="ECO:0000313" key="9">
    <source>
        <dbReference type="EMBL" id="NEZ60807.1"/>
    </source>
</evidence>
<dbReference type="PANTHER" id="PTHR30572:SF15">
    <property type="entry name" value="ABC TRANSPORTER PERMEASE"/>
    <property type="match status" value="1"/>
</dbReference>
<comment type="subcellular location">
    <subcellularLocation>
        <location evidence="1">Cell membrane</location>
        <topology evidence="1">Multi-pass membrane protein</topology>
    </subcellularLocation>
</comment>
<dbReference type="RefSeq" id="WP_163703140.1">
    <property type="nucleotide sequence ID" value="NZ_QXHD01000004.1"/>
</dbReference>
<evidence type="ECO:0000259" key="8">
    <source>
        <dbReference type="Pfam" id="PF12704"/>
    </source>
</evidence>
<dbReference type="AlphaFoldDB" id="A0A6M0RX48"/>
<feature type="domain" description="MacB-like periplasmic core" evidence="8">
    <location>
        <begin position="23"/>
        <end position="226"/>
    </location>
</feature>
<keyword evidence="2" id="KW-1003">Cell membrane</keyword>
<evidence type="ECO:0000256" key="4">
    <source>
        <dbReference type="ARBA" id="ARBA00022989"/>
    </source>
</evidence>
<evidence type="ECO:0000259" key="7">
    <source>
        <dbReference type="Pfam" id="PF02687"/>
    </source>
</evidence>
<proteinExistence type="predicted"/>
<evidence type="ECO:0000313" key="10">
    <source>
        <dbReference type="Proteomes" id="UP000481033"/>
    </source>
</evidence>
<feature type="transmembrane region" description="Helical" evidence="6">
    <location>
        <begin position="360"/>
        <end position="380"/>
    </location>
</feature>
<evidence type="ECO:0000256" key="2">
    <source>
        <dbReference type="ARBA" id="ARBA00022475"/>
    </source>
</evidence>
<dbReference type="Pfam" id="PF12704">
    <property type="entry name" value="MacB_PCD"/>
    <property type="match status" value="1"/>
</dbReference>
<dbReference type="PANTHER" id="PTHR30572">
    <property type="entry name" value="MEMBRANE COMPONENT OF TRANSPORTER-RELATED"/>
    <property type="match status" value="1"/>
</dbReference>
<keyword evidence="4 6" id="KW-1133">Transmembrane helix</keyword>
<dbReference type="GO" id="GO:0022857">
    <property type="term" value="F:transmembrane transporter activity"/>
    <property type="evidence" value="ECO:0007669"/>
    <property type="project" value="TreeGrafter"/>
</dbReference>
<keyword evidence="10" id="KW-1185">Reference proteome</keyword>
<organism evidence="9 10">
    <name type="scientific">Adonisia turfae CCMR0081</name>
    <dbReference type="NCBI Taxonomy" id="2292702"/>
    <lineage>
        <taxon>Bacteria</taxon>
        <taxon>Bacillati</taxon>
        <taxon>Cyanobacteriota</taxon>
        <taxon>Adonisia</taxon>
        <taxon>Adonisia turfae</taxon>
    </lineage>
</organism>
<evidence type="ECO:0000256" key="3">
    <source>
        <dbReference type="ARBA" id="ARBA00022692"/>
    </source>
</evidence>
<name>A0A6M0RX48_9CYAN</name>
<evidence type="ECO:0000256" key="5">
    <source>
        <dbReference type="ARBA" id="ARBA00023136"/>
    </source>
</evidence>
<feature type="transmembrane region" description="Helical" evidence="6">
    <location>
        <begin position="318"/>
        <end position="340"/>
    </location>
</feature>
<dbReference type="EMBL" id="QXHD01000004">
    <property type="protein sequence ID" value="NEZ60807.1"/>
    <property type="molecule type" value="Genomic_DNA"/>
</dbReference>
<keyword evidence="5 6" id="KW-0472">Membrane</keyword>
<comment type="caution">
    <text evidence="9">The sequence shown here is derived from an EMBL/GenBank/DDBJ whole genome shotgun (WGS) entry which is preliminary data.</text>
</comment>
<gene>
    <name evidence="9" type="ORF">DXZ20_35250</name>
</gene>
<accession>A0A6M0RX48</accession>
<protein>
    <submittedName>
        <fullName evidence="9">ABC transporter permease</fullName>
    </submittedName>
</protein>
<keyword evidence="3 6" id="KW-0812">Transmembrane</keyword>
<feature type="transmembrane region" description="Helical" evidence="6">
    <location>
        <begin position="20"/>
        <end position="41"/>
    </location>
</feature>
<evidence type="ECO:0000256" key="6">
    <source>
        <dbReference type="SAM" id="Phobius"/>
    </source>
</evidence>
<dbReference type="Pfam" id="PF02687">
    <property type="entry name" value="FtsX"/>
    <property type="match status" value="1"/>
</dbReference>
<dbReference type="Proteomes" id="UP000481033">
    <property type="component" value="Unassembled WGS sequence"/>
</dbReference>
<evidence type="ECO:0000256" key="1">
    <source>
        <dbReference type="ARBA" id="ARBA00004651"/>
    </source>
</evidence>
<dbReference type="InterPro" id="IPR025857">
    <property type="entry name" value="MacB_PCD"/>
</dbReference>
<reference evidence="9 10" key="1">
    <citation type="journal article" date="2020" name="Microb. Ecol.">
        <title>Ecogenomics of the Marine Benthic Filamentous Cyanobacterium Adonisia.</title>
        <authorList>
            <person name="Walter J.M."/>
            <person name="Coutinho F.H."/>
            <person name="Leomil L."/>
            <person name="Hargreaves P.I."/>
            <person name="Campeao M.E."/>
            <person name="Vieira V.V."/>
            <person name="Silva B.S."/>
            <person name="Fistarol G.O."/>
            <person name="Salomon P.S."/>
            <person name="Sawabe T."/>
            <person name="Mino S."/>
            <person name="Hosokawa M."/>
            <person name="Miyashita H."/>
            <person name="Maruyama F."/>
            <person name="van Verk M.C."/>
            <person name="Dutilh B.E."/>
            <person name="Thompson C.C."/>
            <person name="Thompson F.L."/>
        </authorList>
    </citation>
    <scope>NUCLEOTIDE SEQUENCE [LARGE SCALE GENOMIC DNA]</scope>
    <source>
        <strain evidence="9 10">CCMR0081</strain>
    </source>
</reference>
<dbReference type="InterPro" id="IPR003838">
    <property type="entry name" value="ABC3_permease_C"/>
</dbReference>
<feature type="transmembrane region" description="Helical" evidence="6">
    <location>
        <begin position="269"/>
        <end position="295"/>
    </location>
</feature>
<dbReference type="GO" id="GO:0005886">
    <property type="term" value="C:plasma membrane"/>
    <property type="evidence" value="ECO:0007669"/>
    <property type="project" value="UniProtKB-SubCell"/>
</dbReference>
<sequence>MGLPLPDLLFMTWRSLTNQWLRSGLTTFGVFMGVGAVSATLNIQTITREKIDLKLAQRDRPFVSPWVYARNGPQPELDEAFQKALTNSITEIRSVSSISNVYNINNVQYEANEAEVDARSVSLNYLDTTGRQMLQGRFFDPGDVEQYRPVAIIDEQLAVGLFQEKSPLNKAVYANGNRFIVIGVMESKSNSEWGTGGELWMTETFATVLSGGYRWDSLQISSHSLTQIGDLSEAVEAFLQQSFPQAEVHVWSNADDLLEDLEVQKIASAALTAVGLIALVIGGVGIANITVAAVLERTKEIGIRRAIGASKLEVMSQFILEAVILSLLGGAVAVATVHGLTQAATTIVIEAPYRFSSRNAALSMGAAVVVGVGASFIPALRATQVDIVKALRSD</sequence>
<dbReference type="InterPro" id="IPR050250">
    <property type="entry name" value="Macrolide_Exporter_MacB"/>
</dbReference>